<evidence type="ECO:0000313" key="2">
    <source>
        <dbReference type="EMBL" id="EEQ47991.1"/>
    </source>
</evidence>
<name>C4V5B2_9FIRM</name>
<keyword evidence="3" id="KW-1185">Reference proteome</keyword>
<comment type="caution">
    <text evidence="2">The sequence shown here is derived from an EMBL/GenBank/DDBJ whole genome shotgun (WGS) entry which is preliminary data.</text>
</comment>
<reference evidence="2 3" key="1">
    <citation type="submission" date="2009-04" db="EMBL/GenBank/DDBJ databases">
        <authorList>
            <person name="Qin X."/>
            <person name="Bachman B."/>
            <person name="Battles P."/>
            <person name="Bell A."/>
            <person name="Bess C."/>
            <person name="Bickham C."/>
            <person name="Chaboub L."/>
            <person name="Chen D."/>
            <person name="Coyle M."/>
            <person name="Deiros D.R."/>
            <person name="Dinh H."/>
            <person name="Forbes L."/>
            <person name="Fowler G."/>
            <person name="Francisco L."/>
            <person name="Fu Q."/>
            <person name="Gubbala S."/>
            <person name="Hale W."/>
            <person name="Han Y."/>
            <person name="Hemphill L."/>
            <person name="Highlander S.K."/>
            <person name="Hirani K."/>
            <person name="Hogues M."/>
            <person name="Jackson L."/>
            <person name="Jakkamsetti A."/>
            <person name="Javaid M."/>
            <person name="Jiang H."/>
            <person name="Korchina V."/>
            <person name="Kovar C."/>
            <person name="Lara F."/>
            <person name="Lee S."/>
            <person name="Mata R."/>
            <person name="Mathew T."/>
            <person name="Moen C."/>
            <person name="Morales K."/>
            <person name="Munidasa M."/>
            <person name="Nazareth L."/>
            <person name="Ngo R."/>
            <person name="Nguyen L."/>
            <person name="Okwuonu G."/>
            <person name="Ongeri F."/>
            <person name="Patil S."/>
            <person name="Petrosino J."/>
            <person name="Pham C."/>
            <person name="Pham P."/>
            <person name="Pu L.-L."/>
            <person name="Puazo M."/>
            <person name="Raj R."/>
            <person name="Reid J."/>
            <person name="Rouhana J."/>
            <person name="Saada N."/>
            <person name="Shang Y."/>
            <person name="Simmons D."/>
            <person name="Thornton R."/>
            <person name="Warren J."/>
            <person name="Weissenberger G."/>
            <person name="Zhang J."/>
            <person name="Zhang L."/>
            <person name="Zhou C."/>
            <person name="Zhu D."/>
            <person name="Muzny D."/>
            <person name="Worley K."/>
            <person name="Gibbs R."/>
        </authorList>
    </citation>
    <scope>NUCLEOTIDE SEQUENCE [LARGE SCALE GENOMIC DNA]</scope>
    <source>
        <strain evidence="2 3">ATCC 43531</strain>
    </source>
</reference>
<protein>
    <submittedName>
        <fullName evidence="2">DNA binding domain, excisionase family</fullName>
    </submittedName>
</protein>
<dbReference type="InterPro" id="IPR010093">
    <property type="entry name" value="SinI_DNA-bd"/>
</dbReference>
<gene>
    <name evidence="2" type="ORF">HMPREF0908_1706</name>
</gene>
<accession>C4V5B2</accession>
<dbReference type="RefSeq" id="WP_006690440.1">
    <property type="nucleotide sequence ID" value="NZ_GG694006.1"/>
</dbReference>
<organism evidence="2 3">
    <name type="scientific">Selenomonas flueggei ATCC 43531</name>
    <dbReference type="NCBI Taxonomy" id="638302"/>
    <lineage>
        <taxon>Bacteria</taxon>
        <taxon>Bacillati</taxon>
        <taxon>Bacillota</taxon>
        <taxon>Negativicutes</taxon>
        <taxon>Selenomonadales</taxon>
        <taxon>Selenomonadaceae</taxon>
        <taxon>Selenomonas</taxon>
    </lineage>
</organism>
<feature type="domain" description="Helix-turn-helix" evidence="1">
    <location>
        <begin position="10"/>
        <end position="57"/>
    </location>
</feature>
<dbReference type="GO" id="GO:0003677">
    <property type="term" value="F:DNA binding"/>
    <property type="evidence" value="ECO:0007669"/>
    <property type="project" value="InterPro"/>
</dbReference>
<dbReference type="Proteomes" id="UP000005309">
    <property type="component" value="Unassembled WGS sequence"/>
</dbReference>
<dbReference type="InterPro" id="IPR041657">
    <property type="entry name" value="HTH_17"/>
</dbReference>
<dbReference type="EMBL" id="ACLA01000023">
    <property type="protein sequence ID" value="EEQ47991.1"/>
    <property type="molecule type" value="Genomic_DNA"/>
</dbReference>
<dbReference type="NCBIfam" id="TIGR01764">
    <property type="entry name" value="excise"/>
    <property type="match status" value="1"/>
</dbReference>
<evidence type="ECO:0000259" key="1">
    <source>
        <dbReference type="Pfam" id="PF12728"/>
    </source>
</evidence>
<dbReference type="STRING" id="638302.HMPREF0908_1706"/>
<dbReference type="AlphaFoldDB" id="C4V5B2"/>
<dbReference type="OrthoDB" id="1683808at2"/>
<dbReference type="HOGENOM" id="CLU_140176_16_2_9"/>
<evidence type="ECO:0000313" key="3">
    <source>
        <dbReference type="Proteomes" id="UP000005309"/>
    </source>
</evidence>
<sequence length="61" mass="6997">MSNNIIPATYTVREVAEILRIGRNKAYGLVHNKKIGAIKMGREYRIPKICVERFLNEGLHT</sequence>
<dbReference type="Pfam" id="PF12728">
    <property type="entry name" value="HTH_17"/>
    <property type="match status" value="1"/>
</dbReference>
<proteinExistence type="predicted"/>